<dbReference type="EMBL" id="JXJN01004376">
    <property type="status" value="NOT_ANNOTATED_CDS"/>
    <property type="molecule type" value="Genomic_DNA"/>
</dbReference>
<proteinExistence type="predicted"/>
<accession>A0A1B0AVR4</accession>
<protein>
    <submittedName>
        <fullName evidence="1">Uncharacterized protein</fullName>
    </submittedName>
</protein>
<reference evidence="1" key="2">
    <citation type="submission" date="2020-05" db="UniProtKB">
        <authorList>
            <consortium name="EnsemblMetazoa"/>
        </authorList>
    </citation>
    <scope>IDENTIFICATION</scope>
    <source>
        <strain evidence="1">IAEA</strain>
    </source>
</reference>
<keyword evidence="2" id="KW-1185">Reference proteome</keyword>
<reference evidence="2" key="1">
    <citation type="submission" date="2015-01" db="EMBL/GenBank/DDBJ databases">
        <authorList>
            <person name="Aksoy S."/>
            <person name="Warren W."/>
            <person name="Wilson R.K."/>
        </authorList>
    </citation>
    <scope>NUCLEOTIDE SEQUENCE [LARGE SCALE GENOMIC DNA]</scope>
    <source>
        <strain evidence="2">IAEA</strain>
    </source>
</reference>
<dbReference type="EnsemblMetazoa" id="GPPI010261-RA">
    <property type="protein sequence ID" value="GPPI010261-PA"/>
    <property type="gene ID" value="GPPI010261"/>
</dbReference>
<dbReference type="VEuPathDB" id="VectorBase:GPPI010261"/>
<dbReference type="AlphaFoldDB" id="A0A1B0AVR4"/>
<evidence type="ECO:0000313" key="1">
    <source>
        <dbReference type="EnsemblMetazoa" id="GPPI010261-PA"/>
    </source>
</evidence>
<organism evidence="1 2">
    <name type="scientific">Glossina palpalis gambiensis</name>
    <dbReference type="NCBI Taxonomy" id="67801"/>
    <lineage>
        <taxon>Eukaryota</taxon>
        <taxon>Metazoa</taxon>
        <taxon>Ecdysozoa</taxon>
        <taxon>Arthropoda</taxon>
        <taxon>Hexapoda</taxon>
        <taxon>Insecta</taxon>
        <taxon>Pterygota</taxon>
        <taxon>Neoptera</taxon>
        <taxon>Endopterygota</taxon>
        <taxon>Diptera</taxon>
        <taxon>Brachycera</taxon>
        <taxon>Muscomorpha</taxon>
        <taxon>Hippoboscoidea</taxon>
        <taxon>Glossinidae</taxon>
        <taxon>Glossina</taxon>
    </lineage>
</organism>
<evidence type="ECO:0000313" key="2">
    <source>
        <dbReference type="Proteomes" id="UP000092460"/>
    </source>
</evidence>
<dbReference type="Proteomes" id="UP000092460">
    <property type="component" value="Unassembled WGS sequence"/>
</dbReference>
<name>A0A1B0AVR4_9MUSC</name>
<sequence length="211" mass="22815">MSKVCVISCTVGNIVDDVEISKIFLVESSSIKAVASDPLFIIADKLREFSGISDVADVVISYSSIVVILFPPSMLICTECNSLPGPLSLMAPQPTIVHNVSSSGPHIQFLLFAVLSTPGKHIGLTQRLNWSGAAKRSNAISLLISPPRQTSCSSSIEMKIPMLSNLLDYCNPPIPLRPNTISPKYLRRTVARNSTNDRLQSKNDHTIPISG</sequence>
<dbReference type="EMBL" id="JXJN01004377">
    <property type="status" value="NOT_ANNOTATED_CDS"/>
    <property type="molecule type" value="Genomic_DNA"/>
</dbReference>
<dbReference type="EMBL" id="JXJN01004378">
    <property type="status" value="NOT_ANNOTATED_CDS"/>
    <property type="molecule type" value="Genomic_DNA"/>
</dbReference>